<dbReference type="GO" id="GO:0009055">
    <property type="term" value="F:electron transfer activity"/>
    <property type="evidence" value="ECO:0007669"/>
    <property type="project" value="InterPro"/>
</dbReference>
<dbReference type="InterPro" id="IPR029039">
    <property type="entry name" value="Flavoprotein-like_sf"/>
</dbReference>
<dbReference type="GO" id="GO:0016787">
    <property type="term" value="F:hydrolase activity"/>
    <property type="evidence" value="ECO:0007669"/>
    <property type="project" value="UniProtKB-KW"/>
</dbReference>
<sequence>MQPVEIKKDIFWVGCVDYDHRDFHGYSRSPDGSTYNAYLIKDQKNVLIDTVAPGCAGTLLCRLAKTLAPEKVDYIVCNHIELDHSGSLAEVVERVKPEKIFVSQAGLKSMAGYFAGKNWPVQAVKSGDILNIGSRNIVFQETRMLHWPDSMVSYIPEEKLLISNDIFGQNIASSARFADDFGDDGEFVKRIKEYFYNIILPYSPMVLKTLPVVEKLDIDMIAPDHGLIHRGEKAVRFIIDMYRNLAEQKPQQRALIFYDTMWQSTERMAYAACSGLEENGVPTRIMSVKHNHHSAVMTELADCGAVLAGSPTHNNTVLPLVAAQLTYMKGLRPLNRVGGAFGSYGWSGEAPKYLQEQLAAMNMDMPADPVKCNWAPDKDVFRACHELGKTVAETLKKKCQEG</sequence>
<dbReference type="GO" id="GO:0016491">
    <property type="term" value="F:oxidoreductase activity"/>
    <property type="evidence" value="ECO:0007669"/>
    <property type="project" value="InterPro"/>
</dbReference>
<dbReference type="STRING" id="44742.AXF13_11460"/>
<dbReference type="EMBL" id="CP014229">
    <property type="protein sequence ID" value="AMD90689.1"/>
    <property type="molecule type" value="Genomic_DNA"/>
</dbReference>
<dbReference type="InterPro" id="IPR001279">
    <property type="entry name" value="Metallo-B-lactamas"/>
</dbReference>
<dbReference type="GO" id="GO:0010181">
    <property type="term" value="F:FMN binding"/>
    <property type="evidence" value="ECO:0007669"/>
    <property type="project" value="InterPro"/>
</dbReference>
<proteinExistence type="inferred from homology"/>
<gene>
    <name evidence="3" type="ORF">AXF13_11460</name>
</gene>
<keyword evidence="3" id="KW-0378">Hydrolase</keyword>
<dbReference type="PROSITE" id="PS50902">
    <property type="entry name" value="FLAVODOXIN_LIKE"/>
    <property type="match status" value="1"/>
</dbReference>
<dbReference type="InterPro" id="IPR008254">
    <property type="entry name" value="Flavodoxin/NO_synth"/>
</dbReference>
<feature type="domain" description="Flavodoxin-like" evidence="2">
    <location>
        <begin position="254"/>
        <end position="392"/>
    </location>
</feature>
<dbReference type="SMART" id="SM00849">
    <property type="entry name" value="Lactamase_B"/>
    <property type="match status" value="1"/>
</dbReference>
<dbReference type="SUPFAM" id="SSF52218">
    <property type="entry name" value="Flavoproteins"/>
    <property type="match status" value="1"/>
</dbReference>
<evidence type="ECO:0000256" key="1">
    <source>
        <dbReference type="ARBA" id="ARBA00007121"/>
    </source>
</evidence>
<dbReference type="PANTHER" id="PTHR43717">
    <property type="entry name" value="ANAEROBIC NITRIC OXIDE REDUCTASE FLAVORUBREDOXIN"/>
    <property type="match status" value="1"/>
</dbReference>
<dbReference type="AlphaFoldDB" id="A0A0X8JKX5"/>
<dbReference type="Proteomes" id="UP000069241">
    <property type="component" value="Chromosome"/>
</dbReference>
<dbReference type="InterPro" id="IPR045761">
    <property type="entry name" value="ODP_dom"/>
</dbReference>
<dbReference type="SUPFAM" id="SSF56281">
    <property type="entry name" value="Metallo-hydrolase/oxidoreductase"/>
    <property type="match status" value="1"/>
</dbReference>
<dbReference type="PANTHER" id="PTHR43717:SF1">
    <property type="entry name" value="ANAEROBIC NITRIC OXIDE REDUCTASE FLAVORUBREDOXIN"/>
    <property type="match status" value="1"/>
</dbReference>
<dbReference type="Pfam" id="PF19583">
    <property type="entry name" value="ODP"/>
    <property type="match status" value="1"/>
</dbReference>
<dbReference type="Gene3D" id="3.40.50.360">
    <property type="match status" value="1"/>
</dbReference>
<dbReference type="GO" id="GO:0046872">
    <property type="term" value="F:metal ion binding"/>
    <property type="evidence" value="ECO:0007669"/>
    <property type="project" value="InterPro"/>
</dbReference>
<reference evidence="4" key="1">
    <citation type="submission" date="2016-02" db="EMBL/GenBank/DDBJ databases">
        <authorList>
            <person name="Holder M.E."/>
            <person name="Ajami N.J."/>
            <person name="Petrosino J.F."/>
        </authorList>
    </citation>
    <scope>NUCLEOTIDE SEQUENCE [LARGE SCALE GENOMIC DNA]</scope>
    <source>
        <strain evidence="4">CCUG 45958</strain>
    </source>
</reference>
<dbReference type="InterPro" id="IPR016440">
    <property type="entry name" value="Rubredoxin-O_OxRdtase"/>
</dbReference>
<dbReference type="RefSeq" id="WP_008682201.1">
    <property type="nucleotide sequence ID" value="NZ_CP014229.1"/>
</dbReference>
<comment type="similarity">
    <text evidence="1">In the N-terminal section; belongs to the zinc metallo-hydrolase group 3 family.</text>
</comment>
<evidence type="ECO:0000313" key="3">
    <source>
        <dbReference type="EMBL" id="AMD90689.1"/>
    </source>
</evidence>
<accession>A0A0X8JKX5</accession>
<dbReference type="KEGG" id="dfi:AXF13_11460"/>
<dbReference type="CDD" id="cd07709">
    <property type="entry name" value="flavodiiron_proteins_MBL-fold"/>
    <property type="match status" value="1"/>
</dbReference>
<dbReference type="Gene3D" id="3.60.15.10">
    <property type="entry name" value="Ribonuclease Z/Hydroxyacylglutathione hydrolase-like"/>
    <property type="match status" value="1"/>
</dbReference>
<organism evidence="3 4">
    <name type="scientific">Desulfovibrio fairfieldensis</name>
    <dbReference type="NCBI Taxonomy" id="44742"/>
    <lineage>
        <taxon>Bacteria</taxon>
        <taxon>Pseudomonadati</taxon>
        <taxon>Thermodesulfobacteriota</taxon>
        <taxon>Desulfovibrionia</taxon>
        <taxon>Desulfovibrionales</taxon>
        <taxon>Desulfovibrionaceae</taxon>
        <taxon>Desulfovibrio</taxon>
    </lineage>
</organism>
<evidence type="ECO:0000313" key="4">
    <source>
        <dbReference type="Proteomes" id="UP000069241"/>
    </source>
</evidence>
<name>A0A0X8JKX5_9BACT</name>
<evidence type="ECO:0000259" key="2">
    <source>
        <dbReference type="PROSITE" id="PS50902"/>
    </source>
</evidence>
<dbReference type="Pfam" id="PF00258">
    <property type="entry name" value="Flavodoxin_1"/>
    <property type="match status" value="1"/>
</dbReference>
<dbReference type="InterPro" id="IPR036866">
    <property type="entry name" value="RibonucZ/Hydroxyglut_hydro"/>
</dbReference>
<keyword evidence="4" id="KW-1185">Reference proteome</keyword>
<dbReference type="PIRSF" id="PIRSF005243">
    <property type="entry name" value="ROO"/>
    <property type="match status" value="1"/>
</dbReference>
<protein>
    <submittedName>
        <fullName evidence="3">MBL fold metallo-hydrolase</fullName>
    </submittedName>
</protein>